<dbReference type="AlphaFoldDB" id="A0A1G2NB55"/>
<dbReference type="Proteomes" id="UP000176221">
    <property type="component" value="Unassembled WGS sequence"/>
</dbReference>
<reference evidence="2 3" key="1">
    <citation type="journal article" date="2016" name="Nat. Commun.">
        <title>Thousands of microbial genomes shed light on interconnected biogeochemical processes in an aquifer system.</title>
        <authorList>
            <person name="Anantharaman K."/>
            <person name="Brown C.T."/>
            <person name="Hug L.A."/>
            <person name="Sharon I."/>
            <person name="Castelle C.J."/>
            <person name="Probst A.J."/>
            <person name="Thomas B.C."/>
            <person name="Singh A."/>
            <person name="Wilkins M.J."/>
            <person name="Karaoz U."/>
            <person name="Brodie E.L."/>
            <person name="Williams K.H."/>
            <person name="Hubbard S.S."/>
            <person name="Banfield J.F."/>
        </authorList>
    </citation>
    <scope>NUCLEOTIDE SEQUENCE [LARGE SCALE GENOMIC DNA]</scope>
</reference>
<evidence type="ECO:0000313" key="2">
    <source>
        <dbReference type="EMBL" id="OHA33294.1"/>
    </source>
</evidence>
<feature type="transmembrane region" description="Helical" evidence="1">
    <location>
        <begin position="12"/>
        <end position="32"/>
    </location>
</feature>
<name>A0A1G2NB55_9BACT</name>
<dbReference type="EMBL" id="MHRX01000033">
    <property type="protein sequence ID" value="OHA33294.1"/>
    <property type="molecule type" value="Genomic_DNA"/>
</dbReference>
<accession>A0A1G2NB55</accession>
<proteinExistence type="predicted"/>
<protein>
    <submittedName>
        <fullName evidence="2">Uncharacterized protein</fullName>
    </submittedName>
</protein>
<evidence type="ECO:0000313" key="3">
    <source>
        <dbReference type="Proteomes" id="UP000176221"/>
    </source>
</evidence>
<keyword evidence="1" id="KW-0812">Transmembrane</keyword>
<keyword evidence="1" id="KW-0472">Membrane</keyword>
<feature type="transmembrane region" description="Helical" evidence="1">
    <location>
        <begin position="81"/>
        <end position="105"/>
    </location>
</feature>
<sequence>MKEFLRPTKATWLILLITLALNISLPFIWLFFGGGNLPVFFDYISLSFPLFQIFGLQWAFLDLGVDVSSSKCNELGCDPNMFGWFLVALSTVFWLFVHYVLASLISKKIIKSGRKDFSN</sequence>
<comment type="caution">
    <text evidence="2">The sequence shown here is derived from an EMBL/GenBank/DDBJ whole genome shotgun (WGS) entry which is preliminary data.</text>
</comment>
<evidence type="ECO:0000256" key="1">
    <source>
        <dbReference type="SAM" id="Phobius"/>
    </source>
</evidence>
<feature type="transmembrane region" description="Helical" evidence="1">
    <location>
        <begin position="39"/>
        <end position="61"/>
    </location>
</feature>
<gene>
    <name evidence="2" type="ORF">A2928_01655</name>
</gene>
<keyword evidence="1" id="KW-1133">Transmembrane helix</keyword>
<organism evidence="2 3">
    <name type="scientific">Candidatus Taylorbacteria bacterium RIFCSPLOWO2_01_FULL_45_15b</name>
    <dbReference type="NCBI Taxonomy" id="1802319"/>
    <lineage>
        <taxon>Bacteria</taxon>
        <taxon>Candidatus Tayloriibacteriota</taxon>
    </lineage>
</organism>